<name>A0ABD5LZP6_PROMI</name>
<dbReference type="InterPro" id="IPR006135">
    <property type="entry name" value="T3SS_substrate_exporter"/>
</dbReference>
<proteinExistence type="predicted"/>
<evidence type="ECO:0000313" key="1">
    <source>
        <dbReference type="EMBL" id="MEY2345527.1"/>
    </source>
</evidence>
<dbReference type="EMBL" id="JADQCH020000002">
    <property type="protein sequence ID" value="MEY2345527.1"/>
    <property type="molecule type" value="Genomic_DNA"/>
</dbReference>
<dbReference type="AlphaFoldDB" id="A0ABD5LZP6"/>
<dbReference type="Pfam" id="PF01312">
    <property type="entry name" value="Bac_export_2"/>
    <property type="match status" value="1"/>
</dbReference>
<accession>A0ABD5LZP6</accession>
<reference evidence="1" key="1">
    <citation type="submission" date="2021-05" db="EMBL/GenBank/DDBJ databases">
        <title>First report of NDM-5 and VEB-6 producing Proteus mirabilis isolated from blood of a sepsis patient in Kolkata, India.</title>
        <authorList>
            <person name="Halder G."/>
            <person name="Chaudhuri B."/>
            <person name="Dutta S."/>
        </authorList>
    </citation>
    <scope>NUCLEOTIDE SEQUENCE [LARGE SCALE GENOMIC DNA]</scope>
    <source>
        <strain evidence="1">7049</strain>
    </source>
</reference>
<sequence length="41" mass="4741">MPSLFSSHFKLATEAIKIDFNHINPISGFKKIFSIRTIKDF</sequence>
<protein>
    <submittedName>
        <fullName evidence="1">EscU/YscU/HrcU family type III secretion system export apparatus switch protein</fullName>
    </submittedName>
</protein>
<organism evidence="1">
    <name type="scientific">Proteus mirabilis</name>
    <dbReference type="NCBI Taxonomy" id="584"/>
    <lineage>
        <taxon>Bacteria</taxon>
        <taxon>Pseudomonadati</taxon>
        <taxon>Pseudomonadota</taxon>
        <taxon>Gammaproteobacteria</taxon>
        <taxon>Enterobacterales</taxon>
        <taxon>Morganellaceae</taxon>
        <taxon>Proteus</taxon>
    </lineage>
</organism>
<gene>
    <name evidence="1" type="ORF">I3679_022785</name>
</gene>
<comment type="caution">
    <text evidence="1">The sequence shown here is derived from an EMBL/GenBank/DDBJ whole genome shotgun (WGS) entry which is preliminary data.</text>
</comment>